<dbReference type="PANTHER" id="PTHR13501:SF8">
    <property type="entry name" value="LARGE RIBOSOMAL SUBUNIT PROTEIN UL22M"/>
    <property type="match status" value="1"/>
</dbReference>
<accession>A0A846TT17</accession>
<dbReference type="Gene3D" id="3.90.470.10">
    <property type="entry name" value="Ribosomal protein L22/L17"/>
    <property type="match status" value="1"/>
</dbReference>
<comment type="similarity">
    <text evidence="2 10 11">Belongs to the universal ribosomal protein uL22 family.</text>
</comment>
<evidence type="ECO:0000256" key="4">
    <source>
        <dbReference type="ARBA" id="ARBA00022730"/>
    </source>
</evidence>
<dbReference type="RefSeq" id="WP_168105129.1">
    <property type="nucleotide sequence ID" value="NZ_CP051215.1"/>
</dbReference>
<keyword evidence="5 10" id="KW-0694">RNA-binding</keyword>
<dbReference type="CDD" id="cd00336">
    <property type="entry name" value="Ribosomal_L22"/>
    <property type="match status" value="1"/>
</dbReference>
<dbReference type="HAMAP" id="MF_01331_B">
    <property type="entry name" value="Ribosomal_uL22_B"/>
    <property type="match status" value="1"/>
</dbReference>
<dbReference type="GO" id="GO:0006412">
    <property type="term" value="P:translation"/>
    <property type="evidence" value="ECO:0007669"/>
    <property type="project" value="UniProtKB-UniRule"/>
</dbReference>
<name>A0A846TT17_9MOLU</name>
<evidence type="ECO:0000256" key="11">
    <source>
        <dbReference type="RuleBase" id="RU004005"/>
    </source>
</evidence>
<comment type="caution">
    <text evidence="14">The sequence shown here is derived from an EMBL/GenBank/DDBJ whole genome shotgun (WGS) entry which is preliminary data.</text>
</comment>
<evidence type="ECO:0000256" key="10">
    <source>
        <dbReference type="HAMAP-Rule" id="MF_01331"/>
    </source>
</evidence>
<dbReference type="InterPro" id="IPR001063">
    <property type="entry name" value="Ribosomal_uL22"/>
</dbReference>
<reference evidence="14 15" key="1">
    <citation type="submission" date="2020-04" db="EMBL/GenBank/DDBJ databases">
        <title>Complete genome sequence of Spiroplasma platyhelix ATCC 51748, an insect isolate.</title>
        <authorList>
            <person name="Green E.A."/>
            <person name="Klassen J.L."/>
        </authorList>
    </citation>
    <scope>NUCLEOTIDE SEQUENCE [LARGE SCALE GENOMIC DNA]</scope>
    <source>
        <strain evidence="14 15">PALS-1</strain>
    </source>
</reference>
<dbReference type="EMBL" id="JAAVVK010000002">
    <property type="protein sequence ID" value="NKE38655.1"/>
    <property type="molecule type" value="Genomic_DNA"/>
</dbReference>
<dbReference type="InterPro" id="IPR036394">
    <property type="entry name" value="Ribosomal_uL22_sf"/>
</dbReference>
<evidence type="ECO:0000256" key="8">
    <source>
        <dbReference type="ARBA" id="ARBA00025084"/>
    </source>
</evidence>
<gene>
    <name evidence="10 14" type="primary">rplV</name>
    <name evidence="14" type="ORF">HER12_02655</name>
</gene>
<keyword evidence="15" id="KW-1185">Reference proteome</keyword>
<evidence type="ECO:0000256" key="5">
    <source>
        <dbReference type="ARBA" id="ARBA00022884"/>
    </source>
</evidence>
<comment type="function">
    <text evidence="8">This protein binds specifically to 23S rRNA; its binding is stimulated by other ribosomal proteins, e.g. L4, L17, and L20. It is important during the early stages of 50S assembly. It makes multiple contacts with different domains of the 23S rRNA in the assembled 50S subunit and ribosome.</text>
</comment>
<evidence type="ECO:0000256" key="7">
    <source>
        <dbReference type="ARBA" id="ARBA00023274"/>
    </source>
</evidence>
<protein>
    <recommendedName>
        <fullName evidence="9 10">Large ribosomal subunit protein uL22</fullName>
    </recommendedName>
</protein>
<evidence type="ECO:0000256" key="6">
    <source>
        <dbReference type="ARBA" id="ARBA00022980"/>
    </source>
</evidence>
<dbReference type="SUPFAM" id="SSF54843">
    <property type="entry name" value="Ribosomal protein L22"/>
    <property type="match status" value="1"/>
</dbReference>
<comment type="function">
    <text evidence="1 10">The globular domain of the protein is located near the polypeptide exit tunnel on the outside of the subunit, while an extended beta-hairpin is found that lines the wall of the exit tunnel in the center of the 70S ribosome.</text>
</comment>
<dbReference type="NCBIfam" id="TIGR01044">
    <property type="entry name" value="rplV_bact"/>
    <property type="match status" value="1"/>
</dbReference>
<dbReference type="InterPro" id="IPR018260">
    <property type="entry name" value="Ribosomal_uL22_CS"/>
</dbReference>
<evidence type="ECO:0000313" key="14">
    <source>
        <dbReference type="EMBL" id="NKE38655.1"/>
    </source>
</evidence>
<evidence type="ECO:0000256" key="3">
    <source>
        <dbReference type="ARBA" id="ARBA00011838"/>
    </source>
</evidence>
<dbReference type="InterPro" id="IPR047867">
    <property type="entry name" value="Ribosomal_uL22_bac/org-type"/>
</dbReference>
<evidence type="ECO:0000256" key="2">
    <source>
        <dbReference type="ARBA" id="ARBA00009451"/>
    </source>
</evidence>
<dbReference type="GO" id="GO:0003735">
    <property type="term" value="F:structural constituent of ribosome"/>
    <property type="evidence" value="ECO:0007669"/>
    <property type="project" value="InterPro"/>
</dbReference>
<dbReference type="GO" id="GO:0019843">
    <property type="term" value="F:rRNA binding"/>
    <property type="evidence" value="ECO:0007669"/>
    <property type="project" value="UniProtKB-UniRule"/>
</dbReference>
<dbReference type="PROSITE" id="PS00464">
    <property type="entry name" value="RIBOSOMAL_L22"/>
    <property type="match status" value="1"/>
</dbReference>
<keyword evidence="4 10" id="KW-0699">rRNA-binding</keyword>
<comment type="subunit">
    <text evidence="3 10 12">Part of the 50S ribosomal subunit.</text>
</comment>
<organism evidence="14 15">
    <name type="scientific">Spiroplasma platyhelix PALS-1</name>
    <dbReference type="NCBI Taxonomy" id="1276218"/>
    <lineage>
        <taxon>Bacteria</taxon>
        <taxon>Bacillati</taxon>
        <taxon>Mycoplasmatota</taxon>
        <taxon>Mollicutes</taxon>
        <taxon>Entomoplasmatales</taxon>
        <taxon>Spiroplasmataceae</taxon>
        <taxon>Spiroplasma</taxon>
    </lineage>
</organism>
<keyword evidence="6 10" id="KW-0689">Ribosomal protein</keyword>
<comment type="function">
    <text evidence="10 13">This protein binds specifically to 23S rRNA; its binding is stimulated by other ribosomal proteins, e.g., L4, L17, and L20. It is important during the early stages of 50S assembly. It makes multiple contacts with different domains of the 23S rRNA in the assembled 50S subunit and ribosome.</text>
</comment>
<dbReference type="AlphaFoldDB" id="A0A846TT17"/>
<keyword evidence="7 10" id="KW-0687">Ribonucleoprotein</keyword>
<dbReference type="Proteomes" id="UP000584587">
    <property type="component" value="Unassembled WGS sequence"/>
</dbReference>
<dbReference type="GO" id="GO:0022625">
    <property type="term" value="C:cytosolic large ribosomal subunit"/>
    <property type="evidence" value="ECO:0007669"/>
    <property type="project" value="TreeGrafter"/>
</dbReference>
<evidence type="ECO:0000256" key="9">
    <source>
        <dbReference type="ARBA" id="ARBA00035207"/>
    </source>
</evidence>
<evidence type="ECO:0000313" key="15">
    <source>
        <dbReference type="Proteomes" id="UP000584587"/>
    </source>
</evidence>
<evidence type="ECO:0000256" key="12">
    <source>
        <dbReference type="RuleBase" id="RU004006"/>
    </source>
</evidence>
<dbReference type="PANTHER" id="PTHR13501">
    <property type="entry name" value="CHLOROPLAST 50S RIBOSOMAL PROTEIN L22-RELATED"/>
    <property type="match status" value="1"/>
</dbReference>
<dbReference type="InterPro" id="IPR005727">
    <property type="entry name" value="Ribosomal_uL22_bac/chlpt-type"/>
</dbReference>
<evidence type="ECO:0000256" key="1">
    <source>
        <dbReference type="ARBA" id="ARBA00003478"/>
    </source>
</evidence>
<sequence length="111" mass="12542">MEAKAKLSKLRMSPRKVRLVTDLIRNQTVVRAITILAHEPKKAAKPISTLLNSAIANATNNHGMEADKLRIKTIYVNEDPTLKRYRPRAHGRAFQILKRSSNVTIIVSDEK</sequence>
<dbReference type="Pfam" id="PF00237">
    <property type="entry name" value="Ribosomal_L22"/>
    <property type="match status" value="1"/>
</dbReference>
<proteinExistence type="inferred from homology"/>
<evidence type="ECO:0000256" key="13">
    <source>
        <dbReference type="RuleBase" id="RU004008"/>
    </source>
</evidence>